<dbReference type="PROSITE" id="PS50090">
    <property type="entry name" value="MYB_LIKE"/>
    <property type="match status" value="1"/>
</dbReference>
<dbReference type="Proteomes" id="UP000515140">
    <property type="component" value="Unplaced"/>
</dbReference>
<gene>
    <name evidence="4" type="primary">LOC110193308</name>
</gene>
<proteinExistence type="predicted"/>
<dbReference type="InterPro" id="IPR001005">
    <property type="entry name" value="SANT/Myb"/>
</dbReference>
<dbReference type="InterPro" id="IPR044822">
    <property type="entry name" value="Myb_DNA-bind_4"/>
</dbReference>
<accession>A0A6P5IHM7</accession>
<dbReference type="InParanoid" id="A0A6P5IHM7"/>
<dbReference type="KEGG" id="pcw:110193308"/>
<evidence type="ECO:0000259" key="2">
    <source>
        <dbReference type="PROSITE" id="PS50090"/>
    </source>
</evidence>
<organism evidence="3 4">
    <name type="scientific">Phascolarctos cinereus</name>
    <name type="common">Koala</name>
    <dbReference type="NCBI Taxonomy" id="38626"/>
    <lineage>
        <taxon>Eukaryota</taxon>
        <taxon>Metazoa</taxon>
        <taxon>Chordata</taxon>
        <taxon>Craniata</taxon>
        <taxon>Vertebrata</taxon>
        <taxon>Euteleostomi</taxon>
        <taxon>Mammalia</taxon>
        <taxon>Metatheria</taxon>
        <taxon>Diprotodontia</taxon>
        <taxon>Phascolarctidae</taxon>
        <taxon>Phascolarctos</taxon>
    </lineage>
</organism>
<feature type="region of interest" description="Disordered" evidence="1">
    <location>
        <begin position="125"/>
        <end position="203"/>
    </location>
</feature>
<protein>
    <submittedName>
        <fullName evidence="4">Uncharacterized protein LOC110193308 isoform X1</fullName>
    </submittedName>
</protein>
<dbReference type="GeneID" id="110193308"/>
<dbReference type="AlphaFoldDB" id="A0A6P5IHM7"/>
<dbReference type="Pfam" id="PF13837">
    <property type="entry name" value="Myb_DNA-bind_4"/>
    <property type="match status" value="1"/>
</dbReference>
<feature type="domain" description="Myb-like" evidence="2">
    <location>
        <begin position="20"/>
        <end position="88"/>
    </location>
</feature>
<evidence type="ECO:0000313" key="4">
    <source>
        <dbReference type="RefSeq" id="XP_020820643.1"/>
    </source>
</evidence>
<reference evidence="4" key="1">
    <citation type="submission" date="2025-08" db="UniProtKB">
        <authorList>
            <consortium name="RefSeq"/>
        </authorList>
    </citation>
    <scope>IDENTIFICATION</scope>
    <source>
        <tissue evidence="4">Spleen</tissue>
    </source>
</reference>
<dbReference type="Gene3D" id="1.10.10.60">
    <property type="entry name" value="Homeodomain-like"/>
    <property type="match status" value="1"/>
</dbReference>
<evidence type="ECO:0000313" key="3">
    <source>
        <dbReference type="Proteomes" id="UP000515140"/>
    </source>
</evidence>
<feature type="region of interest" description="Disordered" evidence="1">
    <location>
        <begin position="1"/>
        <end position="23"/>
    </location>
</feature>
<dbReference type="RefSeq" id="XP_020820643.1">
    <property type="nucleotide sequence ID" value="XM_020964984.1"/>
</dbReference>
<keyword evidence="3" id="KW-1185">Reference proteome</keyword>
<evidence type="ECO:0000256" key="1">
    <source>
        <dbReference type="SAM" id="MobiDB-lite"/>
    </source>
</evidence>
<feature type="compositionally biased region" description="Basic residues" evidence="1">
    <location>
        <begin position="14"/>
        <end position="23"/>
    </location>
</feature>
<sequence length="340" mass="38258">MEGSSSQGDLKPKNVLKKPRKGSWRASWGQHEIKLLLEAIFKTGKVHQIISGNSQRKSKLWREVTETLAKRHVGYTAEQCRTKWKHLKTQFRFEQARYLTTGAHSDPLPHFYEEMSNLWKMAARCSPKAGPSKWPKQPTKAKTALQLQRQNKEEEMPAPLPVKPSGPDQPEVLPGTWSQPPQAVTPITEHQSNDSETSDAPKEVDGCAANQAALGRETLEEPAFQQEKPEVPCDPRYQQIGETMLEELRNLSRTQQEMSVVSMYIAKALQYQQEQLIPGIHLLNHNMYQLCLLLANQTEASLHSGPFLPEMINPSIVFSGSPVPQPYPSDFEPSGGAHPK</sequence>
<name>A0A6P5IHM7_PHACI</name>